<organism evidence="7 8">
    <name type="scientific">Zingiber officinale</name>
    <name type="common">Ginger</name>
    <name type="synonym">Amomum zingiber</name>
    <dbReference type="NCBI Taxonomy" id="94328"/>
    <lineage>
        <taxon>Eukaryota</taxon>
        <taxon>Viridiplantae</taxon>
        <taxon>Streptophyta</taxon>
        <taxon>Embryophyta</taxon>
        <taxon>Tracheophyta</taxon>
        <taxon>Spermatophyta</taxon>
        <taxon>Magnoliopsida</taxon>
        <taxon>Liliopsida</taxon>
        <taxon>Zingiberales</taxon>
        <taxon>Zingiberaceae</taxon>
        <taxon>Zingiber</taxon>
    </lineage>
</organism>
<dbReference type="GO" id="GO:0005634">
    <property type="term" value="C:nucleus"/>
    <property type="evidence" value="ECO:0007669"/>
    <property type="project" value="UniProtKB-SubCell"/>
</dbReference>
<name>A0A8J5EZX4_ZINOF</name>
<comment type="subcellular location">
    <subcellularLocation>
        <location evidence="1">Nucleus</location>
    </subcellularLocation>
</comment>
<keyword evidence="4" id="KW-0539">Nucleus</keyword>
<keyword evidence="8" id="KW-1185">Reference proteome</keyword>
<evidence type="ECO:0000313" key="7">
    <source>
        <dbReference type="EMBL" id="KAG6476097.1"/>
    </source>
</evidence>
<sequence length="1527" mass="170882">MLGRIWHEPSRTIPLHDFRFGASRQGPNRIAAQKCRLTNRPTAQQARIGGKIRSRFSSASIAAPGSFPKLTQPTVMVFLQRSAPPNRRKRRPAPVSDDDLQPRHVAAAAVATEGSDGGDEGNEGSERDFTAFISVLADAGCTLLATPGAPPSLPADPHRFGRCLEGRLSVDPSLRSRFVAGFSAYTRTPQNLKRVLIPASQDGGFRKGESLARILLLVAPIQAQILLLLLEKIPEHFDAYGNGGLPLKDDVARLIVKHFMWLDFLVDAEGFIEKLMEVVSISPPQLKKEIVGSLPEIIGEQCNGTVVTALDRLLQEDSEIILPVLDSFSNLNLDEQLQEQAITTALSCIRTVEADHMPHLLRFLLLSSTPANVRRILSQIREQLKFAGVINSHACRNKKLKGKSPVDSTDASILDALRLSLLFKNILSEAILKEMNSLDQPREHKVIDVWLIVLIHTNGGCMMKNSERMLKKKILDGCFHKVLFEQCINGQRELVKDYFPSFLSITAYLLSCKEPQAKMFGIHLYTSLFEEFSDTYSRQEILGALVTHIGSGVGHEVCSALETMILVTSKHAEQLVPISSHITGILDYLDGFHEQNLRKVYEVFCQLALAAYSSANSIGSSILNELLIIIRKQASSAWMKSNVVCISCQLPVKSTSNGIEGELWMNLDVSAFSVSDKLGYLHNTTLKNMNVMPIPSTMLANHLMACVSLDILLKEMLEWILRFLTEFLIAWFLLYFLIHKLTGERAWDFFRGQASCNFVGATIPCQPYILYHRRNNMVTILRQNLGSEQFLVGADGKKLTDKQKWIICSSIYYAINWIRELLNAFSTQIIGRVGSISHFPSEELVPKIMKRLRNLVLLEGLLNAYLKCYPLSLPELHYSAEHYGSSFSRRDNTKSKGKKSTPSILHDKNQKQKKDSMTVEKPDANGKLRQPTIMDVLRRAGAIESQEVSSAGSSGATSNRPHCQENEIAGCNELGLVDISEKPICLESQRFKFRPLLVDCLSILSFSEKQDSCCSDSLAELPLHLYLIRDFNSKLEYLSPSSKLTTTCSVKTLAGYTRMATGEFLNRVRSLFTSLKKHLDSAVSFLQYGSESCEDHWKSSSLAAGNPDLPYISVSKISVATSVFKEVLYCYSKLLSMPDLFLKTNLSVLRDMLEAFQPIEKLDQFLFTIKPLPTPGSIDYLYCGAFAFYEGIMDIAFSFSFTLASEALVTLESIVNSYAMLTEPCRERNGKRNDEGSSECAVGFLRSRLALSSRKLLLQDPCKEDSDKGNKNRGDMIQKILQIYLKYSESTSELLDELACKVLPQVPSHRATNTQEAMNGFPTLSPMMFLIWYRVLHEENLSILSKTVKEVTGRSRRYIQGEAAKPLIIKLRQTVNVVVALVNMCKVHDKVVVHAMAVKYGGKYMDRFLKVFDFLQDQFQAHNDIILELGLKRTMVTSKVPATKRSMERFLFHVKALLHSTPSNCTFWMGNLKHKDLSGQVVSSQVYDNGEDGMPQEMENSDEDNNSIGPAQRAIEVEDLGDQQDDD</sequence>
<evidence type="ECO:0000256" key="4">
    <source>
        <dbReference type="ARBA" id="ARBA00023242"/>
    </source>
</evidence>
<dbReference type="GO" id="GO:1990918">
    <property type="term" value="P:double-strand break repair involved in meiotic recombination"/>
    <property type="evidence" value="ECO:0007669"/>
    <property type="project" value="TreeGrafter"/>
</dbReference>
<dbReference type="SUPFAM" id="SSF48371">
    <property type="entry name" value="ARM repeat"/>
    <property type="match status" value="1"/>
</dbReference>
<dbReference type="InterPro" id="IPR016024">
    <property type="entry name" value="ARM-type_fold"/>
</dbReference>
<dbReference type="InterPro" id="IPR029448">
    <property type="entry name" value="FANCD2"/>
</dbReference>
<gene>
    <name evidence="7" type="ORF">ZIOFF_065333</name>
</gene>
<feature type="compositionally biased region" description="Basic and acidic residues" evidence="6">
    <location>
        <begin position="905"/>
        <end position="925"/>
    </location>
</feature>
<dbReference type="PANTHER" id="PTHR32086:SF0">
    <property type="entry name" value="FANCONI ANEMIA GROUP D2 PROTEIN"/>
    <property type="match status" value="1"/>
</dbReference>
<dbReference type="PANTHER" id="PTHR32086">
    <property type="entry name" value="FANCONI ANEMIA GROUP D2 PROTEIN"/>
    <property type="match status" value="1"/>
</dbReference>
<feature type="region of interest" description="Disordered" evidence="6">
    <location>
        <begin position="886"/>
        <end position="925"/>
    </location>
</feature>
<comment type="caution">
    <text evidence="7">The sequence shown here is derived from an EMBL/GenBank/DDBJ whole genome shotgun (WGS) entry which is preliminary data.</text>
</comment>
<dbReference type="GO" id="GO:0000793">
    <property type="term" value="C:condensed chromosome"/>
    <property type="evidence" value="ECO:0007669"/>
    <property type="project" value="TreeGrafter"/>
</dbReference>
<evidence type="ECO:0000256" key="3">
    <source>
        <dbReference type="ARBA" id="ARBA00022843"/>
    </source>
</evidence>
<evidence type="ECO:0000256" key="1">
    <source>
        <dbReference type="ARBA" id="ARBA00004123"/>
    </source>
</evidence>
<evidence type="ECO:0008006" key="9">
    <source>
        <dbReference type="Google" id="ProtNLM"/>
    </source>
</evidence>
<comment type="similarity">
    <text evidence="5">Belongs to the Fanconi anemia protein FANCD2 family.</text>
</comment>
<keyword evidence="2" id="KW-1017">Isopeptide bond</keyword>
<dbReference type="GO" id="GO:0031573">
    <property type="term" value="P:mitotic intra-S DNA damage checkpoint signaling"/>
    <property type="evidence" value="ECO:0007669"/>
    <property type="project" value="TreeGrafter"/>
</dbReference>
<dbReference type="GO" id="GO:0007129">
    <property type="term" value="P:homologous chromosome pairing at meiosis"/>
    <property type="evidence" value="ECO:0007669"/>
    <property type="project" value="TreeGrafter"/>
</dbReference>
<keyword evidence="3" id="KW-0832">Ubl conjugation</keyword>
<dbReference type="GO" id="GO:0036297">
    <property type="term" value="P:interstrand cross-link repair"/>
    <property type="evidence" value="ECO:0007669"/>
    <property type="project" value="TreeGrafter"/>
</dbReference>
<evidence type="ECO:0000256" key="2">
    <source>
        <dbReference type="ARBA" id="ARBA00022499"/>
    </source>
</evidence>
<proteinExistence type="inferred from homology"/>
<feature type="region of interest" description="Disordered" evidence="6">
    <location>
        <begin position="81"/>
        <end position="102"/>
    </location>
</feature>
<protein>
    <recommendedName>
        <fullName evidence="9">Fanconi anemia group D2 protein</fullName>
    </recommendedName>
</protein>
<dbReference type="GO" id="GO:0070182">
    <property type="term" value="F:DNA polymerase binding"/>
    <property type="evidence" value="ECO:0007669"/>
    <property type="project" value="TreeGrafter"/>
</dbReference>
<reference evidence="7 8" key="1">
    <citation type="submission" date="2020-08" db="EMBL/GenBank/DDBJ databases">
        <title>Plant Genome Project.</title>
        <authorList>
            <person name="Zhang R.-G."/>
        </authorList>
    </citation>
    <scope>NUCLEOTIDE SEQUENCE [LARGE SCALE GENOMIC DNA]</scope>
    <source>
        <tissue evidence="7">Rhizome</tissue>
    </source>
</reference>
<evidence type="ECO:0000313" key="8">
    <source>
        <dbReference type="Proteomes" id="UP000734854"/>
    </source>
</evidence>
<feature type="region of interest" description="Disordered" evidence="6">
    <location>
        <begin position="1486"/>
        <end position="1527"/>
    </location>
</feature>
<dbReference type="Pfam" id="PF14631">
    <property type="entry name" value="FancD2"/>
    <property type="match status" value="2"/>
</dbReference>
<evidence type="ECO:0000256" key="6">
    <source>
        <dbReference type="SAM" id="MobiDB-lite"/>
    </source>
</evidence>
<feature type="compositionally biased region" description="Acidic residues" evidence="6">
    <location>
        <begin position="1517"/>
        <end position="1527"/>
    </location>
</feature>
<evidence type="ECO:0000256" key="5">
    <source>
        <dbReference type="ARBA" id="ARBA00093456"/>
    </source>
</evidence>
<dbReference type="Proteomes" id="UP000734854">
    <property type="component" value="Unassembled WGS sequence"/>
</dbReference>
<accession>A0A8J5EZX4</accession>
<dbReference type="EMBL" id="JACMSC010000018">
    <property type="protein sequence ID" value="KAG6476097.1"/>
    <property type="molecule type" value="Genomic_DNA"/>
</dbReference>